<dbReference type="Pfam" id="PF01344">
    <property type="entry name" value="Kelch_1"/>
    <property type="match status" value="2"/>
</dbReference>
<dbReference type="EMBL" id="KZ508633">
    <property type="protein sequence ID" value="PKU34986.1"/>
    <property type="molecule type" value="Genomic_DNA"/>
</dbReference>
<dbReference type="Proteomes" id="UP000233556">
    <property type="component" value="Unassembled WGS sequence"/>
</dbReference>
<keyword evidence="2" id="KW-0677">Repeat</keyword>
<reference evidence="5" key="2">
    <citation type="submission" date="2017-12" db="EMBL/GenBank/DDBJ databases">
        <title>Genome sequence of the Bar-tailed Godwit (Limosa lapponica baueri).</title>
        <authorList>
            <person name="Lima N.C.B."/>
            <person name="Parody-Merino A.M."/>
            <person name="Battley P.F."/>
            <person name="Fidler A.E."/>
            <person name="Prosdocimi F."/>
        </authorList>
    </citation>
    <scope>NUCLEOTIDE SEQUENCE [LARGE SCALE GENOMIC DNA]</scope>
</reference>
<evidence type="ECO:0000256" key="1">
    <source>
        <dbReference type="ARBA" id="ARBA00022441"/>
    </source>
</evidence>
<dbReference type="Gene3D" id="1.25.40.420">
    <property type="match status" value="1"/>
</dbReference>
<dbReference type="Pfam" id="PF07707">
    <property type="entry name" value="BACK"/>
    <property type="match status" value="1"/>
</dbReference>
<protein>
    <submittedName>
        <fullName evidence="4">Kelch-like protein 5 isoform x2</fullName>
    </submittedName>
</protein>
<evidence type="ECO:0000259" key="3">
    <source>
        <dbReference type="PROSITE" id="PS50097"/>
    </source>
</evidence>
<reference evidence="5" key="1">
    <citation type="submission" date="2017-11" db="EMBL/GenBank/DDBJ databases">
        <authorList>
            <person name="Lima N.C."/>
            <person name="Parody-Merino A.M."/>
            <person name="Battley P.F."/>
            <person name="Fidler A.E."/>
            <person name="Prosdocimi F."/>
        </authorList>
    </citation>
    <scope>NUCLEOTIDE SEQUENCE [LARGE SCALE GENOMIC DNA]</scope>
</reference>
<dbReference type="PANTHER" id="PTHR24412">
    <property type="entry name" value="KELCH PROTEIN"/>
    <property type="match status" value="1"/>
</dbReference>
<keyword evidence="5" id="KW-1185">Reference proteome</keyword>
<dbReference type="SUPFAM" id="SSF54695">
    <property type="entry name" value="POZ domain"/>
    <property type="match status" value="1"/>
</dbReference>
<dbReference type="InterPro" id="IPR011333">
    <property type="entry name" value="SKP1/BTB/POZ_sf"/>
</dbReference>
<dbReference type="SMART" id="SM00875">
    <property type="entry name" value="BACK"/>
    <property type="match status" value="1"/>
</dbReference>
<evidence type="ECO:0000313" key="4">
    <source>
        <dbReference type="EMBL" id="PKU34986.1"/>
    </source>
</evidence>
<keyword evidence="1" id="KW-0880">Kelch repeat</keyword>
<feature type="domain" description="BTB" evidence="3">
    <location>
        <begin position="1"/>
        <end position="40"/>
    </location>
</feature>
<dbReference type="FunFam" id="1.25.40.420:FF:000001">
    <property type="entry name" value="Kelch-like family member 12"/>
    <property type="match status" value="1"/>
</dbReference>
<dbReference type="PROSITE" id="PS50097">
    <property type="entry name" value="BTB"/>
    <property type="match status" value="1"/>
</dbReference>
<dbReference type="InterPro" id="IPR000210">
    <property type="entry name" value="BTB/POZ_dom"/>
</dbReference>
<gene>
    <name evidence="4" type="ORF">llap_14710</name>
</gene>
<dbReference type="SMART" id="SM00612">
    <property type="entry name" value="Kelch"/>
    <property type="match status" value="3"/>
</dbReference>
<dbReference type="PANTHER" id="PTHR24412:SF135">
    <property type="entry name" value="KELCH-LIKE PROTEIN 5"/>
    <property type="match status" value="1"/>
</dbReference>
<evidence type="ECO:0000256" key="2">
    <source>
        <dbReference type="ARBA" id="ARBA00022737"/>
    </source>
</evidence>
<dbReference type="PRINTS" id="PR00501">
    <property type="entry name" value="KELCHREPEAT"/>
</dbReference>
<dbReference type="SUPFAM" id="SSF117281">
    <property type="entry name" value="Kelch motif"/>
    <property type="match status" value="1"/>
</dbReference>
<dbReference type="AlphaFoldDB" id="A0A2I0TMF3"/>
<dbReference type="InterPro" id="IPR015915">
    <property type="entry name" value="Kelch-typ_b-propeller"/>
</dbReference>
<dbReference type="Pfam" id="PF00651">
    <property type="entry name" value="BTB"/>
    <property type="match status" value="1"/>
</dbReference>
<proteinExistence type="predicted"/>
<organism evidence="4 5">
    <name type="scientific">Limosa lapponica baueri</name>
    <dbReference type="NCBI Taxonomy" id="1758121"/>
    <lineage>
        <taxon>Eukaryota</taxon>
        <taxon>Metazoa</taxon>
        <taxon>Chordata</taxon>
        <taxon>Craniata</taxon>
        <taxon>Vertebrata</taxon>
        <taxon>Euteleostomi</taxon>
        <taxon>Archelosauria</taxon>
        <taxon>Archosauria</taxon>
        <taxon>Dinosauria</taxon>
        <taxon>Saurischia</taxon>
        <taxon>Theropoda</taxon>
        <taxon>Coelurosauria</taxon>
        <taxon>Aves</taxon>
        <taxon>Neognathae</taxon>
        <taxon>Neoaves</taxon>
        <taxon>Charadriiformes</taxon>
        <taxon>Scolopacidae</taxon>
        <taxon>Limosa</taxon>
    </lineage>
</organism>
<accession>A0A2I0TMF3</accession>
<dbReference type="InterPro" id="IPR006652">
    <property type="entry name" value="Kelch_1"/>
</dbReference>
<dbReference type="OrthoDB" id="45365at2759"/>
<evidence type="ECO:0000313" key="5">
    <source>
        <dbReference type="Proteomes" id="UP000233556"/>
    </source>
</evidence>
<name>A0A2I0TMF3_LIMLA</name>
<sequence>MFTNDVREARQEEIKMEGVEPNALWALVQYAYTGRLELKEDNIECLLSTACLLQLSQVVEACCKFLMKQLHPSNCLGIRSFADAQGCTDLHKVAHNYTMENFMEVIRNQEFLLLPATEIAKLLASDDMNIPNEETILNALLTWVRHDLEQRRKDLRATSIEKYELRTNMWTPVANMNGRRLQFGVAVLDDKLYVVGGRDGLKTLNTVECYNPRTKTWSVMPPMSTHRHGLGVAVLEGPMYAVGGHDGWSYLNTVERWDPQARQWNFVASMSTPRSTVGVAILNGKYVKATSVFYLIILM</sequence>
<dbReference type="Gene3D" id="2.120.10.80">
    <property type="entry name" value="Kelch-type beta propeller"/>
    <property type="match status" value="1"/>
</dbReference>
<dbReference type="InterPro" id="IPR011705">
    <property type="entry name" value="BACK"/>
</dbReference>
<dbReference type="Gene3D" id="3.30.710.10">
    <property type="entry name" value="Potassium Channel Kv1.1, Chain A"/>
    <property type="match status" value="1"/>
</dbReference>